<protein>
    <recommendedName>
        <fullName evidence="2">Putative plant transposon protein domain-containing protein</fullName>
    </recommendedName>
</protein>
<evidence type="ECO:0000313" key="4">
    <source>
        <dbReference type="Proteomes" id="UP000011115"/>
    </source>
</evidence>
<accession>M1DB07</accession>
<dbReference type="HOGENOM" id="CLU_029307_4_0_1"/>
<dbReference type="EnsemblPlants" id="PGSC0003DMT400086113">
    <property type="protein sequence ID" value="PGSC0003DMT400086113"/>
    <property type="gene ID" value="PGSC0003DMG400035684"/>
</dbReference>
<reference evidence="3" key="2">
    <citation type="submission" date="2015-06" db="UniProtKB">
        <authorList>
            <consortium name="EnsemblPlants"/>
        </authorList>
    </citation>
    <scope>IDENTIFICATION</scope>
    <source>
        <strain evidence="3">DM1-3 516 R44</strain>
    </source>
</reference>
<sequence length="223" mass="25438">MISHQAMRFVLAPRRRPIAELLPELKSEGNSGARSPVSLSEPENDLQTRRVELRSKSLHDPANILVPFMPSPPPTQTIKQVPSVPPIQAPPPRSLNRLKAAGLRTILEEKRLSKDSVVDKYLKMWNTIKFHKFEIFTKPRGSYIPSWVREFYVVYDKLVPKGKKKASAFTLVDHVVVRGRRVKCRNTDINEVLGCTVNVIHFLVDQIQKKTLDDLKGYLDPLI</sequence>
<dbReference type="Gramene" id="PGSC0003DMT400086113">
    <property type="protein sequence ID" value="PGSC0003DMT400086113"/>
    <property type="gene ID" value="PGSC0003DMG400035684"/>
</dbReference>
<dbReference type="InterPro" id="IPR046796">
    <property type="entry name" value="Transposase_32_dom"/>
</dbReference>
<evidence type="ECO:0000256" key="1">
    <source>
        <dbReference type="SAM" id="MobiDB-lite"/>
    </source>
</evidence>
<dbReference type="PANTHER" id="PTHR33180:SF31">
    <property type="entry name" value="POLYPROTEIN PROTEIN"/>
    <property type="match status" value="1"/>
</dbReference>
<reference evidence="4" key="1">
    <citation type="journal article" date="2011" name="Nature">
        <title>Genome sequence and analysis of the tuber crop potato.</title>
        <authorList>
            <consortium name="The Potato Genome Sequencing Consortium"/>
        </authorList>
    </citation>
    <scope>NUCLEOTIDE SEQUENCE [LARGE SCALE GENOMIC DNA]</scope>
    <source>
        <strain evidence="4">cv. DM1-3 516 R44</strain>
    </source>
</reference>
<feature type="domain" description="Putative plant transposon protein" evidence="2">
    <location>
        <begin position="130"/>
        <end position="217"/>
    </location>
</feature>
<proteinExistence type="predicted"/>
<keyword evidence="4" id="KW-1185">Reference proteome</keyword>
<name>M1DB07_SOLTU</name>
<dbReference type="PANTHER" id="PTHR33180">
    <property type="entry name" value="PHOTOSYSTEM II CP43 REACTION CENTER PROTEIN"/>
    <property type="match status" value="1"/>
</dbReference>
<dbReference type="PaxDb" id="4113-PGSC0003DMT400086113"/>
<feature type="region of interest" description="Disordered" evidence="1">
    <location>
        <begin position="22"/>
        <end position="46"/>
    </location>
</feature>
<dbReference type="Pfam" id="PF20167">
    <property type="entry name" value="Transposase_32"/>
    <property type="match status" value="1"/>
</dbReference>
<evidence type="ECO:0000313" key="3">
    <source>
        <dbReference type="EnsemblPlants" id="PGSC0003DMT400086113"/>
    </source>
</evidence>
<dbReference type="AlphaFoldDB" id="M1DB07"/>
<evidence type="ECO:0000259" key="2">
    <source>
        <dbReference type="Pfam" id="PF20167"/>
    </source>
</evidence>
<dbReference type="Proteomes" id="UP000011115">
    <property type="component" value="Unassembled WGS sequence"/>
</dbReference>
<dbReference type="InParanoid" id="M1DB07"/>
<organism evidence="3 4">
    <name type="scientific">Solanum tuberosum</name>
    <name type="common">Potato</name>
    <dbReference type="NCBI Taxonomy" id="4113"/>
    <lineage>
        <taxon>Eukaryota</taxon>
        <taxon>Viridiplantae</taxon>
        <taxon>Streptophyta</taxon>
        <taxon>Embryophyta</taxon>
        <taxon>Tracheophyta</taxon>
        <taxon>Spermatophyta</taxon>
        <taxon>Magnoliopsida</taxon>
        <taxon>eudicotyledons</taxon>
        <taxon>Gunneridae</taxon>
        <taxon>Pentapetalae</taxon>
        <taxon>asterids</taxon>
        <taxon>lamiids</taxon>
        <taxon>Solanales</taxon>
        <taxon>Solanaceae</taxon>
        <taxon>Solanoideae</taxon>
        <taxon>Solaneae</taxon>
        <taxon>Solanum</taxon>
    </lineage>
</organism>